<protein>
    <submittedName>
        <fullName evidence="8">[weak similarity to] Alkaline phytoceramidase</fullName>
    </submittedName>
</protein>
<comment type="cofactor">
    <cofactor evidence="6">
        <name>Zn(2+)</name>
        <dbReference type="ChEBI" id="CHEBI:29105"/>
    </cofactor>
</comment>
<keyword evidence="4 7" id="KW-1133">Transmembrane helix</keyword>
<dbReference type="GO" id="GO:0046872">
    <property type="term" value="F:metal ion binding"/>
    <property type="evidence" value="ECO:0007669"/>
    <property type="project" value="UniProtKB-KW"/>
</dbReference>
<keyword evidence="6" id="KW-0479">Metal-binding</keyword>
<evidence type="ECO:0000256" key="5">
    <source>
        <dbReference type="ARBA" id="ARBA00023136"/>
    </source>
</evidence>
<evidence type="ECO:0000313" key="8">
    <source>
        <dbReference type="EMBL" id="SEI04361.1"/>
    </source>
</evidence>
<feature type="transmembrane region" description="Helical" evidence="7">
    <location>
        <begin position="220"/>
        <end position="244"/>
    </location>
</feature>
<feature type="binding site" evidence="6">
    <location>
        <position position="231"/>
    </location>
    <ligand>
        <name>Zn(2+)</name>
        <dbReference type="ChEBI" id="CHEBI:29105"/>
        <note>catalytic</note>
    </ligand>
</feature>
<dbReference type="AlphaFoldDB" id="A0A1H6MR26"/>
<name>A0A1H6MR26_9GAMM</name>
<sequence>MTNTQKLTIKLILLISFVIIVIMFLQDPMPQSVKYHSFVDDRGIFGVVNFYNVISNFPFLLVGIYAIILLKNNRLNISDNIKYMYYTMFFGVIMVFFGSSYFHLDVRHETLFLDRLPMVIVFMALFSIVISEFISLKIGKKLFIPLVALGLFTIIYWIVGESYGSGDLRGYILVQFLPMLITPIILLNFKRKSAKAYWYLLLFYVFAKLFEHFDGQIFELFGFISGHSIKHIVAALGLFIFLLVEKKDLKHH</sequence>
<accession>A0A1H6MR26</accession>
<dbReference type="Pfam" id="PF05875">
    <property type="entry name" value="Ceramidase"/>
    <property type="match status" value="1"/>
</dbReference>
<dbReference type="OrthoDB" id="6088058at2"/>
<feature type="transmembrane region" description="Helical" evidence="7">
    <location>
        <begin position="171"/>
        <end position="189"/>
    </location>
</feature>
<feature type="transmembrane region" description="Helical" evidence="7">
    <location>
        <begin position="83"/>
        <end position="104"/>
    </location>
</feature>
<dbReference type="GO" id="GO:0006672">
    <property type="term" value="P:ceramide metabolic process"/>
    <property type="evidence" value="ECO:0007669"/>
    <property type="project" value="InterPro"/>
</dbReference>
<proteinExistence type="predicted"/>
<organism evidence="8 9">
    <name type="scientific">Bathymodiolus azoricus thioautotrophic gill symbiont</name>
    <dbReference type="NCBI Taxonomy" id="235205"/>
    <lineage>
        <taxon>Bacteria</taxon>
        <taxon>Pseudomonadati</taxon>
        <taxon>Pseudomonadota</taxon>
        <taxon>Gammaproteobacteria</taxon>
        <taxon>sulfur-oxidizing symbionts</taxon>
    </lineage>
</organism>
<evidence type="ECO:0000313" key="9">
    <source>
        <dbReference type="Proteomes" id="UP000198988"/>
    </source>
</evidence>
<keyword evidence="5 7" id="KW-0472">Membrane</keyword>
<feature type="transmembrane region" description="Helical" evidence="7">
    <location>
        <begin position="142"/>
        <end position="159"/>
    </location>
</feature>
<evidence type="ECO:0000256" key="7">
    <source>
        <dbReference type="SAM" id="Phobius"/>
    </source>
</evidence>
<feature type="transmembrane region" description="Helical" evidence="7">
    <location>
        <begin position="45"/>
        <end position="71"/>
    </location>
</feature>
<feature type="transmembrane region" description="Helical" evidence="7">
    <location>
        <begin position="196"/>
        <end position="214"/>
    </location>
</feature>
<evidence type="ECO:0000256" key="3">
    <source>
        <dbReference type="ARBA" id="ARBA00022801"/>
    </source>
</evidence>
<reference evidence="9" key="1">
    <citation type="submission" date="2016-06" db="EMBL/GenBank/DDBJ databases">
        <authorList>
            <person name="Petersen J."/>
            <person name="Sayavedra L."/>
        </authorList>
    </citation>
    <scope>NUCLEOTIDE SEQUENCE [LARGE SCALE GENOMIC DNA]</scope>
    <source>
        <strain evidence="9">BazSymA</strain>
    </source>
</reference>
<evidence type="ECO:0000256" key="1">
    <source>
        <dbReference type="ARBA" id="ARBA00004141"/>
    </source>
</evidence>
<dbReference type="RefSeq" id="WP_090718355.1">
    <property type="nucleotide sequence ID" value="NZ_CAESAP020000194.1"/>
</dbReference>
<keyword evidence="6" id="KW-0862">Zinc</keyword>
<dbReference type="Proteomes" id="UP000198988">
    <property type="component" value="Unassembled WGS sequence"/>
</dbReference>
<evidence type="ECO:0000256" key="6">
    <source>
        <dbReference type="PIRSR" id="PIRSR608901-2"/>
    </source>
</evidence>
<feature type="transmembrane region" description="Helical" evidence="7">
    <location>
        <begin position="116"/>
        <end position="135"/>
    </location>
</feature>
<dbReference type="PANTHER" id="PTHR34368:SF1">
    <property type="entry name" value="OS01G0962200 PROTEIN"/>
    <property type="match status" value="1"/>
</dbReference>
<evidence type="ECO:0000256" key="2">
    <source>
        <dbReference type="ARBA" id="ARBA00022692"/>
    </source>
</evidence>
<keyword evidence="3" id="KW-0378">Hydrolase</keyword>
<feature type="transmembrane region" description="Helical" evidence="7">
    <location>
        <begin position="7"/>
        <end position="25"/>
    </location>
</feature>
<dbReference type="EMBL" id="CDSC02000484">
    <property type="protein sequence ID" value="SEI04361.1"/>
    <property type="molecule type" value="Genomic_DNA"/>
</dbReference>
<feature type="binding site" evidence="6">
    <location>
        <position position="103"/>
    </location>
    <ligand>
        <name>Zn(2+)</name>
        <dbReference type="ChEBI" id="CHEBI:29105"/>
        <note>catalytic</note>
    </ligand>
</feature>
<keyword evidence="2 7" id="KW-0812">Transmembrane</keyword>
<dbReference type="PANTHER" id="PTHR34368">
    <property type="entry name" value="OS01G0962200 PROTEIN"/>
    <property type="match status" value="1"/>
</dbReference>
<dbReference type="InterPro" id="IPR008901">
    <property type="entry name" value="ACER"/>
</dbReference>
<comment type="subcellular location">
    <subcellularLocation>
        <location evidence="1">Membrane</location>
        <topology evidence="1">Multi-pass membrane protein</topology>
    </subcellularLocation>
</comment>
<evidence type="ECO:0000256" key="4">
    <source>
        <dbReference type="ARBA" id="ARBA00022989"/>
    </source>
</evidence>
<dbReference type="GO" id="GO:0016020">
    <property type="term" value="C:membrane"/>
    <property type="evidence" value="ECO:0007669"/>
    <property type="project" value="UniProtKB-SubCell"/>
</dbReference>
<gene>
    <name evidence="8" type="ORF">BAZSYMA_ACONTIG00411_2</name>
</gene>
<feature type="binding site" evidence="6">
    <location>
        <position position="227"/>
    </location>
    <ligand>
        <name>Zn(2+)</name>
        <dbReference type="ChEBI" id="CHEBI:29105"/>
        <note>catalytic</note>
    </ligand>
</feature>
<dbReference type="GO" id="GO:0016811">
    <property type="term" value="F:hydrolase activity, acting on carbon-nitrogen (but not peptide) bonds, in linear amides"/>
    <property type="evidence" value="ECO:0007669"/>
    <property type="project" value="InterPro"/>
</dbReference>